<protein>
    <recommendedName>
        <fullName evidence="3">diaminopimelate epimerase</fullName>
        <ecNumber evidence="3">5.1.1.7</ecNumber>
    </recommendedName>
</protein>
<evidence type="ECO:0000256" key="5">
    <source>
        <dbReference type="ARBA" id="ARBA00022605"/>
    </source>
</evidence>
<dbReference type="FunFam" id="3.10.310.10:FF:000001">
    <property type="entry name" value="Diaminopimelate epimerase"/>
    <property type="match status" value="1"/>
</dbReference>
<dbReference type="AlphaFoldDB" id="A0A3B0VK47"/>
<proteinExistence type="inferred from homology"/>
<evidence type="ECO:0000256" key="1">
    <source>
        <dbReference type="ARBA" id="ARBA00005196"/>
    </source>
</evidence>
<evidence type="ECO:0000256" key="2">
    <source>
        <dbReference type="ARBA" id="ARBA00010219"/>
    </source>
</evidence>
<evidence type="ECO:0000256" key="4">
    <source>
        <dbReference type="ARBA" id="ARBA00022490"/>
    </source>
</evidence>
<keyword evidence="7 9" id="KW-0413">Isomerase</keyword>
<dbReference type="NCBIfam" id="TIGR00652">
    <property type="entry name" value="DapF"/>
    <property type="match status" value="1"/>
</dbReference>
<dbReference type="InterPro" id="IPR001653">
    <property type="entry name" value="DAP_epimerase_DapF"/>
</dbReference>
<dbReference type="Gene3D" id="3.10.310.10">
    <property type="entry name" value="Diaminopimelate Epimerase, Chain A, domain 1"/>
    <property type="match status" value="2"/>
</dbReference>
<dbReference type="Pfam" id="PF01678">
    <property type="entry name" value="DAP_epimerase"/>
    <property type="match status" value="2"/>
</dbReference>
<comment type="catalytic activity">
    <reaction evidence="8">
        <text>(2S,6S)-2,6-diaminopimelate = meso-2,6-diaminopimelate</text>
        <dbReference type="Rhea" id="RHEA:15393"/>
        <dbReference type="ChEBI" id="CHEBI:57609"/>
        <dbReference type="ChEBI" id="CHEBI:57791"/>
        <dbReference type="EC" id="5.1.1.7"/>
    </reaction>
</comment>
<organism evidence="9">
    <name type="scientific">hydrothermal vent metagenome</name>
    <dbReference type="NCBI Taxonomy" id="652676"/>
    <lineage>
        <taxon>unclassified sequences</taxon>
        <taxon>metagenomes</taxon>
        <taxon>ecological metagenomes</taxon>
    </lineage>
</organism>
<comment type="similarity">
    <text evidence="2">Belongs to the diaminopimelate epimerase family.</text>
</comment>
<dbReference type="PANTHER" id="PTHR31689">
    <property type="entry name" value="DIAMINOPIMELATE EPIMERASE, CHLOROPLASTIC"/>
    <property type="match status" value="1"/>
</dbReference>
<accession>A0A3B0VK47</accession>
<dbReference type="InterPro" id="IPR018510">
    <property type="entry name" value="DAP_epimerase_AS"/>
</dbReference>
<evidence type="ECO:0000313" key="9">
    <source>
        <dbReference type="EMBL" id="VAW43988.1"/>
    </source>
</evidence>
<name>A0A3B0VK47_9ZZZZ</name>
<dbReference type="EC" id="5.1.1.7" evidence="3"/>
<dbReference type="PANTHER" id="PTHR31689:SF0">
    <property type="entry name" value="DIAMINOPIMELATE EPIMERASE"/>
    <property type="match status" value="1"/>
</dbReference>
<dbReference type="HAMAP" id="MF_00197">
    <property type="entry name" value="DAP_epimerase"/>
    <property type="match status" value="1"/>
</dbReference>
<gene>
    <name evidence="9" type="ORF">MNBD_GAMMA04-1676</name>
</gene>
<keyword evidence="6" id="KW-0457">Lysine biosynthesis</keyword>
<dbReference type="EMBL" id="UOFB01000015">
    <property type="protein sequence ID" value="VAW43988.1"/>
    <property type="molecule type" value="Genomic_DNA"/>
</dbReference>
<reference evidence="9" key="1">
    <citation type="submission" date="2018-06" db="EMBL/GenBank/DDBJ databases">
        <authorList>
            <person name="Zhirakovskaya E."/>
        </authorList>
    </citation>
    <scope>NUCLEOTIDE SEQUENCE</scope>
</reference>
<dbReference type="PROSITE" id="PS01326">
    <property type="entry name" value="DAP_EPIMERASE"/>
    <property type="match status" value="1"/>
</dbReference>
<evidence type="ECO:0000256" key="3">
    <source>
        <dbReference type="ARBA" id="ARBA00013080"/>
    </source>
</evidence>
<sequence>MQGLGNDFMVVDTIHQTINFPPPLIQQWSDRHFGVGFDQLLVVEATSRAGVDFRYRIFNADGSEVQQCGNGARCFARFVFDKGLTNKTEIKVETASGIIVLHIEESGQVCVNMGTPDFAPQSLPFNQTEQQDRYSLTVLESEVELGAVSMGNPHAVLLVDDVQTAKIAELGQAIESHERFPERVNVGFAQKIDGAHIALRVYERGAAETLACGTGACAAMVVLRRWGLVDESVTVSLPGGDLLIRWSGEPQDSVWMSGPAVTVFEGEISL</sequence>
<dbReference type="UniPathway" id="UPA00034">
    <property type="reaction ID" value="UER00025"/>
</dbReference>
<dbReference type="SUPFAM" id="SSF54506">
    <property type="entry name" value="Diaminopimelate epimerase-like"/>
    <property type="match status" value="2"/>
</dbReference>
<keyword evidence="4" id="KW-0963">Cytoplasm</keyword>
<dbReference type="GO" id="GO:0008837">
    <property type="term" value="F:diaminopimelate epimerase activity"/>
    <property type="evidence" value="ECO:0007669"/>
    <property type="project" value="UniProtKB-EC"/>
</dbReference>
<comment type="pathway">
    <text evidence="1">Amino-acid biosynthesis; L-lysine biosynthesis via DAP pathway; DL-2,6-diaminopimelate from LL-2,6-diaminopimelate: step 1/1.</text>
</comment>
<evidence type="ECO:0000256" key="6">
    <source>
        <dbReference type="ARBA" id="ARBA00023154"/>
    </source>
</evidence>
<dbReference type="GO" id="GO:0009089">
    <property type="term" value="P:lysine biosynthetic process via diaminopimelate"/>
    <property type="evidence" value="ECO:0007669"/>
    <property type="project" value="UniProtKB-UniPathway"/>
</dbReference>
<keyword evidence="5" id="KW-0028">Amino-acid biosynthesis</keyword>
<evidence type="ECO:0000256" key="7">
    <source>
        <dbReference type="ARBA" id="ARBA00023235"/>
    </source>
</evidence>
<dbReference type="GO" id="GO:0005829">
    <property type="term" value="C:cytosol"/>
    <property type="evidence" value="ECO:0007669"/>
    <property type="project" value="TreeGrafter"/>
</dbReference>
<evidence type="ECO:0000256" key="8">
    <source>
        <dbReference type="ARBA" id="ARBA00051712"/>
    </source>
</evidence>